<reference evidence="1" key="1">
    <citation type="journal article" date="2011" name="Genome Biol.">
        <title>The draft genome of the carcinogenic human liver fluke Clonorchis sinensis.</title>
        <authorList>
            <person name="Wang X."/>
            <person name="Chen W."/>
            <person name="Huang Y."/>
            <person name="Sun J."/>
            <person name="Men J."/>
            <person name="Liu H."/>
            <person name="Luo F."/>
            <person name="Guo L."/>
            <person name="Lv X."/>
            <person name="Deng C."/>
            <person name="Zhou C."/>
            <person name="Fan Y."/>
            <person name="Li X."/>
            <person name="Huang L."/>
            <person name="Hu Y."/>
            <person name="Liang C."/>
            <person name="Hu X."/>
            <person name="Xu J."/>
            <person name="Yu X."/>
        </authorList>
    </citation>
    <scope>NUCLEOTIDE SEQUENCE [LARGE SCALE GENOMIC DNA]</scope>
    <source>
        <strain evidence="1">Henan</strain>
    </source>
</reference>
<dbReference type="EMBL" id="DF142923">
    <property type="protein sequence ID" value="GAA48996.1"/>
    <property type="molecule type" value="Genomic_DNA"/>
</dbReference>
<dbReference type="Proteomes" id="UP000008909">
    <property type="component" value="Unassembled WGS sequence"/>
</dbReference>
<evidence type="ECO:0000313" key="1">
    <source>
        <dbReference type="EMBL" id="GAA48996.1"/>
    </source>
</evidence>
<name>G7Y7R1_CLOSI</name>
<sequence length="327" mass="37686">TKRGILSCAASLYDPLGYVAPLLLQPKQLLQELCRSKCGWDEEVNQTIQDAWKKWRNDIQLVDLFSDASEVGYGAVAYLRCEPLQQVHCSLLMGKSRVAPIKSVTIPRLELQAAVLAVRLMCHLLKQLEVRFDNIYFWTDSMIVLHYIFSTSLRFKTFVANRISFIHENTNTSQWRHVPTNMNPADCASRGIRTKHSQLLKLWIQGPEFLKLGEQQRPKTDIEQFHHKPTDPELKRAATVLVTATTDLPTDVLFSYYSSWVRLRRAVAWFTRFKSYLHSKLVGKGIELKNTLRLDELNEAERSVLRYVQLKTFPSELSTTSKLDSKT</sequence>
<evidence type="ECO:0000313" key="2">
    <source>
        <dbReference type="Proteomes" id="UP000008909"/>
    </source>
</evidence>
<dbReference type="AlphaFoldDB" id="G7Y7R1"/>
<organism evidence="1 2">
    <name type="scientific">Clonorchis sinensis</name>
    <name type="common">Chinese liver fluke</name>
    <dbReference type="NCBI Taxonomy" id="79923"/>
    <lineage>
        <taxon>Eukaryota</taxon>
        <taxon>Metazoa</taxon>
        <taxon>Spiralia</taxon>
        <taxon>Lophotrochozoa</taxon>
        <taxon>Platyhelminthes</taxon>
        <taxon>Trematoda</taxon>
        <taxon>Digenea</taxon>
        <taxon>Opisthorchiida</taxon>
        <taxon>Opisthorchiata</taxon>
        <taxon>Opisthorchiidae</taxon>
        <taxon>Clonorchis</taxon>
    </lineage>
</organism>
<accession>G7Y7R1</accession>
<dbReference type="PANTHER" id="PTHR47331">
    <property type="entry name" value="PHD-TYPE DOMAIN-CONTAINING PROTEIN"/>
    <property type="match status" value="1"/>
</dbReference>
<proteinExistence type="predicted"/>
<dbReference type="PANTHER" id="PTHR47331:SF1">
    <property type="entry name" value="GAG-LIKE PROTEIN"/>
    <property type="match status" value="1"/>
</dbReference>
<reference key="2">
    <citation type="submission" date="2011-10" db="EMBL/GenBank/DDBJ databases">
        <title>The genome and transcriptome sequence of Clonorchis sinensis provide insights into the carcinogenic liver fluke.</title>
        <authorList>
            <person name="Wang X."/>
            <person name="Huang Y."/>
            <person name="Chen W."/>
            <person name="Liu H."/>
            <person name="Guo L."/>
            <person name="Chen Y."/>
            <person name="Luo F."/>
            <person name="Zhou W."/>
            <person name="Sun J."/>
            <person name="Mao Q."/>
            <person name="Liang P."/>
            <person name="Zhou C."/>
            <person name="Tian Y."/>
            <person name="Men J."/>
            <person name="Lv X."/>
            <person name="Huang L."/>
            <person name="Zhou J."/>
            <person name="Hu Y."/>
            <person name="Li R."/>
            <person name="Zhang F."/>
            <person name="Lei H."/>
            <person name="Li X."/>
            <person name="Hu X."/>
            <person name="Liang C."/>
            <person name="Xu J."/>
            <person name="Wu Z."/>
            <person name="Yu X."/>
        </authorList>
    </citation>
    <scope>NUCLEOTIDE SEQUENCE</scope>
    <source>
        <strain>Henan</strain>
    </source>
</reference>
<gene>
    <name evidence="1" type="ORF">CLF_102358</name>
</gene>
<feature type="non-terminal residue" evidence="1">
    <location>
        <position position="327"/>
    </location>
</feature>
<dbReference type="InterPro" id="IPR008042">
    <property type="entry name" value="Retrotrans_Pao"/>
</dbReference>
<feature type="non-terminal residue" evidence="1">
    <location>
        <position position="1"/>
    </location>
</feature>
<protein>
    <submittedName>
        <fullName evidence="1">WDFY family member 4</fullName>
    </submittedName>
</protein>
<dbReference type="Pfam" id="PF05380">
    <property type="entry name" value="Peptidase_A17"/>
    <property type="match status" value="1"/>
</dbReference>
<keyword evidence="2" id="KW-1185">Reference proteome</keyword>